<organism evidence="1 2">
    <name type="scientific">Citrobacter freundii</name>
    <dbReference type="NCBI Taxonomy" id="546"/>
    <lineage>
        <taxon>Bacteria</taxon>
        <taxon>Pseudomonadati</taxon>
        <taxon>Pseudomonadota</taxon>
        <taxon>Gammaproteobacteria</taxon>
        <taxon>Enterobacterales</taxon>
        <taxon>Enterobacteriaceae</taxon>
        <taxon>Citrobacter</taxon>
        <taxon>Citrobacter freundii complex</taxon>
    </lineage>
</organism>
<evidence type="ECO:0000313" key="1">
    <source>
        <dbReference type="EMBL" id="OYR00920.1"/>
    </source>
</evidence>
<name>A0AA44NIR0_CITFR</name>
<accession>A0AA44NIR0</accession>
<dbReference type="InterPro" id="IPR059206">
    <property type="entry name" value="Sll1717-like"/>
</dbReference>
<dbReference type="NCBIfam" id="NF047389">
    <property type="entry name" value="ATPase_Sll1717"/>
    <property type="match status" value="1"/>
</dbReference>
<sequence length="776" mass="88432">MKDLSGFFAYASSPAEVGQTIERAVDNSNKIIGRIAISTWMALDVVGHFISDEVLTAIDATDLLIADISELNFNVTYEIGYAIGKSKRVLLVKNKSLQPQGLKISDVGIFDTLGYREYQNSSELSAFLTNASVLKAIDISAVLNIKAPVYLLDTPYKTDWSTRIISRIKKAGFTYRNFDPNESPRLSAHDAITQVAKSYGVVVPLLSSNSTGFAIHNMRAAFIAGLADGMGKALSILQSGDEPVPIDYRDFVEATYHPDDVNRAIEVFASKVTQAFQQLEASDTKVERSFIKKVNLGATSAENEMRDLERYYLETDQFLKSLRGEAHLVVGRKGSGKSAIFLQIRDAERDKNRNKNIVLDLKPDGYKLIKFKERILQFLAEGTYQHTITAFWEYVLLLEICYKILEKDRQRHIHDHLLYEGYRELSDLYYVEGYDYEGDFSERMSMLMEKIYSEYQSKYGSEESVNLSSSQVTELLYKHDVKNLKQMLGRYLNNKQILWLLFDNIDNGWPTSGLKHEDLLMIRALIDATRKIERQFSSPDLKIRSVVFLRNDVYELLVRETSDRGKEASVILDWTDGDLLRELIRLRIVSNGLDEDMDFKSAWLRLFVSHYMGEETSQFLIERSLMRPRFLLNLINHCKSFAINLNHEIIEASDIEKGINAYSADLLRDIGYELRDISSETDGALYAFIACQGELSEIEVMNKLKQSGIEHDGAARVLDLLLWYGFLGIRINSDEPKFIYDFSYNKALMDGVKRNSTQTVSLVINQAFWPGLMISK</sequence>
<dbReference type="Gene3D" id="3.40.50.450">
    <property type="match status" value="1"/>
</dbReference>
<comment type="caution">
    <text evidence="1">The sequence shown here is derived from an EMBL/GenBank/DDBJ whole genome shotgun (WGS) entry which is preliminary data.</text>
</comment>
<dbReference type="Proteomes" id="UP000215827">
    <property type="component" value="Unassembled WGS sequence"/>
</dbReference>
<protein>
    <submittedName>
        <fullName evidence="1">Uncharacterized protein</fullName>
    </submittedName>
</protein>
<evidence type="ECO:0000313" key="2">
    <source>
        <dbReference type="Proteomes" id="UP000215827"/>
    </source>
</evidence>
<gene>
    <name evidence="1" type="ORF">B9P89_19470</name>
</gene>
<dbReference type="RefSeq" id="WP_094543186.1">
    <property type="nucleotide sequence ID" value="NZ_NEEZ01000028.1"/>
</dbReference>
<proteinExistence type="predicted"/>
<reference evidence="1 2" key="1">
    <citation type="submission" date="2017-04" db="EMBL/GenBank/DDBJ databases">
        <title>Emergence of KPC-2-producing Citrobacter isolates from sediments of a Chinese river.</title>
        <authorList>
            <person name="Zheng B."/>
        </authorList>
    </citation>
    <scope>NUCLEOTIDE SEQUENCE [LARGE SCALE GENOMIC DNA]</scope>
    <source>
        <strain evidence="1 2">C191</strain>
    </source>
</reference>
<dbReference type="InterPro" id="IPR027417">
    <property type="entry name" value="P-loop_NTPase"/>
</dbReference>
<dbReference type="AlphaFoldDB" id="A0AA44NIR0"/>
<dbReference type="SUPFAM" id="SSF52540">
    <property type="entry name" value="P-loop containing nucleoside triphosphate hydrolases"/>
    <property type="match status" value="1"/>
</dbReference>
<dbReference type="EMBL" id="NEFA01000026">
    <property type="protein sequence ID" value="OYR00920.1"/>
    <property type="molecule type" value="Genomic_DNA"/>
</dbReference>